<dbReference type="InterPro" id="IPR001394">
    <property type="entry name" value="Peptidase_C19_UCH"/>
</dbReference>
<dbReference type="InterPro" id="IPR018200">
    <property type="entry name" value="USP_CS"/>
</dbReference>
<dbReference type="Pfam" id="PF12030">
    <property type="entry name" value="DUF3517"/>
    <property type="match status" value="1"/>
</dbReference>
<protein>
    <recommendedName>
        <fullName evidence="6">USP domain-containing protein</fullName>
    </recommendedName>
</protein>
<dbReference type="Gene3D" id="2.30.30.140">
    <property type="match status" value="1"/>
</dbReference>
<feature type="transmembrane region" description="Helical" evidence="5">
    <location>
        <begin position="2199"/>
        <end position="2219"/>
    </location>
</feature>
<dbReference type="GeneID" id="20661670"/>
<keyword evidence="2" id="KW-0833">Ubl conjugation pathway</keyword>
<feature type="compositionally biased region" description="Low complexity" evidence="4">
    <location>
        <begin position="1950"/>
        <end position="1962"/>
    </location>
</feature>
<accession>G5AEF1</accession>
<reference evidence="7 8" key="1">
    <citation type="journal article" date="2006" name="Science">
        <title>Phytophthora genome sequences uncover evolutionary origins and mechanisms of pathogenesis.</title>
        <authorList>
            <person name="Tyler B.M."/>
            <person name="Tripathy S."/>
            <person name="Zhang X."/>
            <person name="Dehal P."/>
            <person name="Jiang R.H."/>
            <person name="Aerts A."/>
            <person name="Arredondo F.D."/>
            <person name="Baxter L."/>
            <person name="Bensasson D."/>
            <person name="Beynon J.L."/>
            <person name="Chapman J."/>
            <person name="Damasceno C.M."/>
            <person name="Dorrance A.E."/>
            <person name="Dou D."/>
            <person name="Dickerman A.W."/>
            <person name="Dubchak I.L."/>
            <person name="Garbelotto M."/>
            <person name="Gijzen M."/>
            <person name="Gordon S.G."/>
            <person name="Govers F."/>
            <person name="Grunwald N.J."/>
            <person name="Huang W."/>
            <person name="Ivors K.L."/>
            <person name="Jones R.W."/>
            <person name="Kamoun S."/>
            <person name="Krampis K."/>
            <person name="Lamour K.H."/>
            <person name="Lee M.K."/>
            <person name="McDonald W.H."/>
            <person name="Medina M."/>
            <person name="Meijer H.J."/>
            <person name="Nordberg E.K."/>
            <person name="Maclean D.J."/>
            <person name="Ospina-Giraldo M.D."/>
            <person name="Morris P.F."/>
            <person name="Phuntumart V."/>
            <person name="Putnam N.H."/>
            <person name="Rash S."/>
            <person name="Rose J.K."/>
            <person name="Sakihama Y."/>
            <person name="Salamov A.A."/>
            <person name="Savidor A."/>
            <person name="Scheuring C.F."/>
            <person name="Smith B.M."/>
            <person name="Sobral B.W."/>
            <person name="Terry A."/>
            <person name="Torto-Alalibo T.A."/>
            <person name="Win J."/>
            <person name="Xu Z."/>
            <person name="Zhang H."/>
            <person name="Grigoriev I.V."/>
            <person name="Rokhsar D.S."/>
            <person name="Boore J.L."/>
        </authorList>
    </citation>
    <scope>NUCLEOTIDE SEQUENCE [LARGE SCALE GENOMIC DNA]</scope>
    <source>
        <strain evidence="7 8">P6497</strain>
    </source>
</reference>
<dbReference type="CDD" id="cd20404">
    <property type="entry name" value="Tudor_Agenet_AtEML-like"/>
    <property type="match status" value="1"/>
</dbReference>
<dbReference type="Gene3D" id="3.90.70.10">
    <property type="entry name" value="Cysteine proteinases"/>
    <property type="match status" value="1"/>
</dbReference>
<dbReference type="GO" id="GO:0006508">
    <property type="term" value="P:proteolysis"/>
    <property type="evidence" value="ECO:0007669"/>
    <property type="project" value="UniProtKB-KW"/>
</dbReference>
<keyword evidence="8" id="KW-1185">Reference proteome</keyword>
<dbReference type="Pfam" id="PF00443">
    <property type="entry name" value="UCH"/>
    <property type="match status" value="1"/>
</dbReference>
<dbReference type="STRING" id="1094619.G5AEF1"/>
<evidence type="ECO:0000256" key="4">
    <source>
        <dbReference type="SAM" id="MobiDB-lite"/>
    </source>
</evidence>
<sequence>MNAFHQHVLKNVVACMLGNDAGDVMVYMLSLLRMILNGHNSCMFFYIKYPGSYTAAKYQRLVYTSYLVSPDALAAIPTRHPCRSFYYIDNVDLFVQAGGFRLILQRLADTEIELTEVLLYCTIMNEAKPCLTQQKRRRSSSTSRRRSTTEVQTEDFFREFLNATFSRLRRMSGEELKDDDGLIDQIVGVLDTLCRDGLLLGGRSAESDIDESTATDGAASLCDVEFAEAIEVFHLDLSKNSSQAVSTTTSLSASSATPASTDSAGEQPVTKWLRSKYIVEWLTASDILEVILGDRESCAKYSIQGGTHLEILKRSKKIFGFVAAHGLLTEKHIVLMWKTALSQLRSGRKTVFDILISLCGVLSADLMDVVVMLLTQVPISDYDELVVNFIKRVIMIASKLVVDAETGGFKMSLTSLVSAASGSRNKLSASAQKDLEVLNKVVGLCCTLYWNAILQTEAPHENGANNSSVLRGAMRAEVEAALADSLNYVQKLWISAGSSSSTSGKEQQQLLSDYLRKCAENIKSGTLVETSMSLIQRIVDGYGGSSSASTLSLTRANSPPTTSSELLKELNNAHSIVSVVVEAIKNHVAQADVKCRAQPLHLAAIQKRLSFLGYVVTKSDLKLPFEAVRELWGCFNGSDSTMEEREVFFAWFTTVIPDPNNFVHRAYSGHTGFSEAVVGEIFQSLIGTGAQNGSATQIRLDMQTMSKESFWALERLFRFVNTSTRRISSTAVVGTTPARGSVSGNKEEADLFVVEAMDLQGLETLYDVALRAESDVVSQQASNYLIYLHLHVGSKLVRREVWADFVERCLWRLKEKAKTSIDDSKTREVLRLLVLLSTFLHQSVVQAHDSAGGTFDGPEELTVYVRTQGGRVAAPFRYHLRRTSLVSELRDRIAKDTGHPADRVRIVNSAKTKLTAQGHGKFTLEKARVFSSSTSRSSSGRSSLTQTAPAPSRRGSKQASYVEAIMLSKVESDTSGHTNRSILDFHGAAGVAAAAAGGGGTGNNSSPESDWHAIKMEVAQNDTWIALLFNLLAYNDGISDEAWKILKLLTTDQEMEKQTRTLNGVLAIDGSIRKAPNSFEWNTLLDTKCPPKLLYQLELVEKFALSHPSSANSVAGIDGLIGTVNTWSASFLELGGRTQLESFFLSSSPRELVAQGTLSVMCLSKLVKLLRHFVLVESKLAEENGDVMKGNPQQLIHQLLETLSSLQTIDEASGKASSGQDQLQSTQPLCLTLYTRPQVEDPDNVDEIPSDAYLMTRLLSCIATCTLVAKQGALELLESYAGHGEIVLRCLVEIRFKPVRLEAANAIAALSTSRNKLQEDRVACCNFFLRLLGEYSGPVDDEEYYNVFTLLVTSADDLTKFAILPSCRILCRRIKAFEIKDDALGAVGPSSLASRKSMRWAQSGPAATKHFLPPTPDALLEGQLSTLLAIIKRIPAVLADGLLDVPCDGRSLREVIAPTLHEQEGIINELFHECLFATPDNQTNGEPRSGGSESGVMGAQASSSSQYYLRQPKCRSDSCRGIAFDLLAELSIDNTDGLRFLLTQMANQHTLERPPEPAATASTVSTSKRKGLKTVKDQLLQRGKYVGLKNLGCTCYLNSTIQSFFMMPRFRRQVLRLQSSGNGSEKSEVKSLTYELQSLFAHLEGSAKPYYNPRPFTRAMKTWDGETVDVNVQQDASEFLTSFFQQIESEMNGISAGGGDHYTSDENILNTFFGGEFSNELVAEGDRYSERFEPFHFISVPVRDRKNLKESLDGWVEGEKVSYTWEKGSGSKSEESAANDGEEEEKVTLETHKRISISKLPAYLIIHLKRFEFDFEKMQQIKLHDRFEFPTELDMYPYTKEGQQEKRKRSVSSADDGSTSHDVRLSTSSDNADDGRTTAPEYSQYELVGTVVHLGTANSGHYYSFLRDQQVPRDKNQWYEFNDTFVTPFDPAQIPEECFGGEDKTRARQGSASGSSPEEGSPMPTKMKNRSSFMLFYARVSPEVRIVTDEDAPCVKFASAVLVAAFCSRLMRRAAARLAHLRNMTQVIAPEPIRKLIAMENRLFWRKRYLYDTRCLKFTYNLLRSCLVGLENAKNMAVMPRFEPVEVQFEALQVATKFVFGTLWQGGDVSKVLEWRLILQSLYHSDIGGCRWFLATMSANESLLLELLVFNEHREVRELMANVLSEAIVTTSNTEFEEEADEDAQQSTRDGKKQLPASFEFMFFLIQLMPALLSVPVQHHHQYFLTMYDFVQTGRNEGSFLVVNSVVGAIVALLTGLGSTQPLLLLQLKKHKPKQILKRIDLSVTILKLLSVLIRCSLPPAMDVKADDAHPLILPSNMAHDHVDLTPADHDVLLNERFITLLTQRANHYTKETKPLEQIVSHLCWESRRVTGAFVETIMHGIEKEDHHDVKPYFRTLNTLLKIRDSLAVERLTDSLTKLVAVMASQQRYYKATETSLDMLARLAKRHSGVTQWLRDNRQSCGWMEKWLMAHRGAEGYLQQRKTVLVKPNSTSSWVNVSVTSSGLIKAIDRSTTKLLPRIRSILDPEAVVETFYDSDDNPQRLVGKRVRVKWAKDKWYEGTVQQFNEDTYEHFVAYDDGDKRSYHMSEKLFYVVDLTPSPKPRKKKH</sequence>
<name>G5AEF1_PHYSP</name>
<evidence type="ECO:0000256" key="1">
    <source>
        <dbReference type="ARBA" id="ARBA00022670"/>
    </source>
</evidence>
<feature type="region of interest" description="Disordered" evidence="4">
    <location>
        <begin position="933"/>
        <end position="957"/>
    </location>
</feature>
<dbReference type="FunFam" id="3.90.70.10:FF:000218">
    <property type="entry name" value="Uncharacterized protein"/>
    <property type="match status" value="1"/>
</dbReference>
<keyword evidence="1" id="KW-0645">Protease</keyword>
<dbReference type="InterPro" id="IPR056850">
    <property type="entry name" value="ARM_UBP34_24_USP9X_Y"/>
</dbReference>
<dbReference type="PROSITE" id="PS50235">
    <property type="entry name" value="USP_3"/>
    <property type="match status" value="1"/>
</dbReference>
<dbReference type="KEGG" id="psoj:PHYSODRAFT_531869"/>
<feature type="region of interest" description="Disordered" evidence="4">
    <location>
        <begin position="1838"/>
        <end position="1878"/>
    </location>
</feature>
<dbReference type="GO" id="GO:0016579">
    <property type="term" value="P:protein deubiquitination"/>
    <property type="evidence" value="ECO:0007669"/>
    <property type="project" value="InterPro"/>
</dbReference>
<dbReference type="SUPFAM" id="SSF54001">
    <property type="entry name" value="Cysteine proteinases"/>
    <property type="match status" value="1"/>
</dbReference>
<dbReference type="Proteomes" id="UP000002640">
    <property type="component" value="Unassembled WGS sequence"/>
</dbReference>
<dbReference type="InterPro" id="IPR050164">
    <property type="entry name" value="Peptidase_C19"/>
</dbReference>
<gene>
    <name evidence="7" type="ORF">PHYSODRAFT_531869</name>
</gene>
<feature type="region of interest" description="Disordered" evidence="4">
    <location>
        <begin position="1766"/>
        <end position="1791"/>
    </location>
</feature>
<dbReference type="InterPro" id="IPR028889">
    <property type="entry name" value="USP"/>
</dbReference>
<keyword evidence="3" id="KW-0378">Hydrolase</keyword>
<organism evidence="7 8">
    <name type="scientific">Phytophthora sojae (strain P6497)</name>
    <name type="common">Soybean stem and root rot agent</name>
    <name type="synonym">Phytophthora megasperma f. sp. glycines</name>
    <dbReference type="NCBI Taxonomy" id="1094619"/>
    <lineage>
        <taxon>Eukaryota</taxon>
        <taxon>Sar</taxon>
        <taxon>Stramenopiles</taxon>
        <taxon>Oomycota</taxon>
        <taxon>Peronosporomycetes</taxon>
        <taxon>Peronosporales</taxon>
        <taxon>Peronosporaceae</taxon>
        <taxon>Phytophthora</taxon>
    </lineage>
</organism>
<dbReference type="InParanoid" id="G5AEF1"/>
<feature type="compositionally biased region" description="Low complexity" evidence="4">
    <location>
        <begin position="1766"/>
        <end position="1779"/>
    </location>
</feature>
<evidence type="ECO:0000259" key="6">
    <source>
        <dbReference type="PROSITE" id="PS50235"/>
    </source>
</evidence>
<dbReference type="RefSeq" id="XP_009538450.1">
    <property type="nucleotide sequence ID" value="XM_009540155.1"/>
</dbReference>
<dbReference type="InterPro" id="IPR038765">
    <property type="entry name" value="Papain-like_cys_pep_sf"/>
</dbReference>
<evidence type="ECO:0000313" key="7">
    <source>
        <dbReference type="EMBL" id="EGZ06553.1"/>
    </source>
</evidence>
<keyword evidence="5" id="KW-1133">Transmembrane helix</keyword>
<keyword evidence="5" id="KW-0812">Transmembrane</keyword>
<dbReference type="EMBL" id="JH159164">
    <property type="protein sequence ID" value="EGZ06553.1"/>
    <property type="molecule type" value="Genomic_DNA"/>
</dbReference>
<dbReference type="InterPro" id="IPR021905">
    <property type="entry name" value="DUF3517"/>
</dbReference>
<feature type="region of interest" description="Disordered" evidence="4">
    <location>
        <begin position="1937"/>
        <end position="1966"/>
    </location>
</feature>
<evidence type="ECO:0000256" key="5">
    <source>
        <dbReference type="SAM" id="Phobius"/>
    </source>
</evidence>
<evidence type="ECO:0000313" key="8">
    <source>
        <dbReference type="Proteomes" id="UP000002640"/>
    </source>
</evidence>
<feature type="domain" description="USP" evidence="6">
    <location>
        <begin position="1586"/>
        <end position="1980"/>
    </location>
</feature>
<dbReference type="PROSITE" id="PS00973">
    <property type="entry name" value="USP_2"/>
    <property type="match status" value="1"/>
</dbReference>
<feature type="transmembrane region" description="Helical" evidence="5">
    <location>
        <begin position="2239"/>
        <end position="2264"/>
    </location>
</feature>
<feature type="compositionally biased region" description="Low complexity" evidence="4">
    <location>
        <begin position="933"/>
        <end position="943"/>
    </location>
</feature>
<dbReference type="GO" id="GO:0005829">
    <property type="term" value="C:cytosol"/>
    <property type="evidence" value="ECO:0007669"/>
    <property type="project" value="TreeGrafter"/>
</dbReference>
<evidence type="ECO:0000256" key="3">
    <source>
        <dbReference type="ARBA" id="ARBA00022801"/>
    </source>
</evidence>
<dbReference type="GO" id="GO:0005634">
    <property type="term" value="C:nucleus"/>
    <property type="evidence" value="ECO:0007669"/>
    <property type="project" value="TreeGrafter"/>
</dbReference>
<dbReference type="Pfam" id="PF25010">
    <property type="entry name" value="ARM_UBP24_USP9X-Y"/>
    <property type="match status" value="1"/>
</dbReference>
<dbReference type="OMA" id="MWKTALS"/>
<feature type="region of interest" description="Disordered" evidence="4">
    <location>
        <begin position="1479"/>
        <end position="1498"/>
    </location>
</feature>
<dbReference type="PANTHER" id="PTHR24006:SF827">
    <property type="entry name" value="UBIQUITIN CARBOXYL-TERMINAL HYDROLASE 34"/>
    <property type="match status" value="1"/>
</dbReference>
<proteinExistence type="predicted"/>
<dbReference type="GO" id="GO:0004843">
    <property type="term" value="F:cysteine-type deubiquitinase activity"/>
    <property type="evidence" value="ECO:0007669"/>
    <property type="project" value="InterPro"/>
</dbReference>
<dbReference type="PANTHER" id="PTHR24006">
    <property type="entry name" value="UBIQUITIN CARBOXYL-TERMINAL HYDROLASE"/>
    <property type="match status" value="1"/>
</dbReference>
<keyword evidence="5" id="KW-0472">Membrane</keyword>
<evidence type="ECO:0000256" key="2">
    <source>
        <dbReference type="ARBA" id="ARBA00022786"/>
    </source>
</evidence>